<reference evidence="1 2" key="1">
    <citation type="submission" date="2020-08" db="EMBL/GenBank/DDBJ databases">
        <title>The Agave Microbiome: Exploring the role of microbial communities in plant adaptations to desert environments.</title>
        <authorList>
            <person name="Partida-Martinez L.P."/>
        </authorList>
    </citation>
    <scope>NUCLEOTIDE SEQUENCE [LARGE SCALE GENOMIC DNA]</scope>
    <source>
        <strain evidence="1 2">AS3.12</strain>
    </source>
</reference>
<dbReference type="EMBL" id="JACHBU010000006">
    <property type="protein sequence ID" value="MBB6509921.1"/>
    <property type="molecule type" value="Genomic_DNA"/>
</dbReference>
<gene>
    <name evidence="1" type="ORF">F4695_003305</name>
</gene>
<accession>A0A7X0JNI1</accession>
<organism evidence="1 2">
    <name type="scientific">Rhizobium soli</name>
    <dbReference type="NCBI Taxonomy" id="424798"/>
    <lineage>
        <taxon>Bacteria</taxon>
        <taxon>Pseudomonadati</taxon>
        <taxon>Pseudomonadota</taxon>
        <taxon>Alphaproteobacteria</taxon>
        <taxon>Hyphomicrobiales</taxon>
        <taxon>Rhizobiaceae</taxon>
        <taxon>Rhizobium/Agrobacterium group</taxon>
        <taxon>Rhizobium</taxon>
    </lineage>
</organism>
<proteinExistence type="predicted"/>
<dbReference type="Proteomes" id="UP000585437">
    <property type="component" value="Unassembled WGS sequence"/>
</dbReference>
<name>A0A7X0JNI1_9HYPH</name>
<evidence type="ECO:0000313" key="2">
    <source>
        <dbReference type="Proteomes" id="UP000585437"/>
    </source>
</evidence>
<evidence type="ECO:0000313" key="1">
    <source>
        <dbReference type="EMBL" id="MBB6509921.1"/>
    </source>
</evidence>
<protein>
    <submittedName>
        <fullName evidence="1">Uncharacterized protein</fullName>
    </submittedName>
</protein>
<dbReference type="AlphaFoldDB" id="A0A7X0JNI1"/>
<comment type="caution">
    <text evidence="1">The sequence shown here is derived from an EMBL/GenBank/DDBJ whole genome shotgun (WGS) entry which is preliminary data.</text>
</comment>
<sequence>MTRRGRRPLLIGAVVLLCMGSLAISVTQISRYARFGTMRHIAAQIERDRPVSRELLEGTLPQMRLLLRDDVCQSEFVKAAVTVTLFRLDTQSPDVDYDNWSSALGEAETVVRFALHCLPSDGNFWVRYAMVRQAVGEQPEEIAKLVTLSQLYAPAEENTIAARFRLYNRLTKPSLTLAAAPLKADLAVVCSLKGAALRRRLPLANPVLAREVQSYAQDCQLGRSLRDKTGR</sequence>
<keyword evidence="2" id="KW-1185">Reference proteome</keyword>